<dbReference type="SMART" id="SM00195">
    <property type="entry name" value="DSPc"/>
    <property type="match status" value="1"/>
</dbReference>
<evidence type="ECO:0000256" key="11">
    <source>
        <dbReference type="PIRSR" id="PIRSR000941-50"/>
    </source>
</evidence>
<dbReference type="FunFam" id="3.90.190.10:FF:000056">
    <property type="entry name" value="Dual specificity phosphatase 12"/>
    <property type="match status" value="1"/>
</dbReference>
<evidence type="ECO:0000256" key="1">
    <source>
        <dbReference type="ARBA" id="ARBA00004123"/>
    </source>
</evidence>
<feature type="active site" description="Phosphocysteine intermediate" evidence="11">
    <location>
        <position position="87"/>
    </location>
</feature>
<keyword evidence="6" id="KW-0904">Protein phosphatase</keyword>
<dbReference type="Pfam" id="PF00782">
    <property type="entry name" value="DSPc"/>
    <property type="match status" value="1"/>
</dbReference>
<evidence type="ECO:0000313" key="15">
    <source>
        <dbReference type="Proteomes" id="UP000001593"/>
    </source>
</evidence>
<dbReference type="GO" id="GO:0004725">
    <property type="term" value="F:protein tyrosine phosphatase activity"/>
    <property type="evidence" value="ECO:0007669"/>
    <property type="project" value="UniProtKB-EC"/>
</dbReference>
<dbReference type="PROSITE" id="PS50056">
    <property type="entry name" value="TYR_PHOSPHATASE_2"/>
    <property type="match status" value="1"/>
</dbReference>
<dbReference type="PhylomeDB" id="A7SPK6"/>
<comment type="similarity">
    <text evidence="3">Belongs to the protein-tyrosine phosphatase family. Non-receptor class dual specificity subfamily.</text>
</comment>
<dbReference type="eggNOG" id="KOG1716">
    <property type="taxonomic scope" value="Eukaryota"/>
</dbReference>
<dbReference type="CDD" id="cd14520">
    <property type="entry name" value="DSP_DUSP12"/>
    <property type="match status" value="1"/>
</dbReference>
<evidence type="ECO:0000256" key="9">
    <source>
        <dbReference type="ARBA" id="ARBA00048336"/>
    </source>
</evidence>
<comment type="catalytic activity">
    <reaction evidence="10">
        <text>O-phospho-L-tyrosyl-[protein] + H2O = L-tyrosyl-[protein] + phosphate</text>
        <dbReference type="Rhea" id="RHEA:10684"/>
        <dbReference type="Rhea" id="RHEA-COMP:10136"/>
        <dbReference type="Rhea" id="RHEA-COMP:20101"/>
        <dbReference type="ChEBI" id="CHEBI:15377"/>
        <dbReference type="ChEBI" id="CHEBI:43474"/>
        <dbReference type="ChEBI" id="CHEBI:46858"/>
        <dbReference type="ChEBI" id="CHEBI:61978"/>
        <dbReference type="EC" id="3.1.3.48"/>
    </reaction>
</comment>
<evidence type="ECO:0000256" key="3">
    <source>
        <dbReference type="ARBA" id="ARBA00008601"/>
    </source>
</evidence>
<evidence type="ECO:0000256" key="5">
    <source>
        <dbReference type="ARBA" id="ARBA00022801"/>
    </source>
</evidence>
<comment type="catalytic activity">
    <reaction evidence="9">
        <text>O-phospho-L-threonyl-[protein] + H2O = L-threonyl-[protein] + phosphate</text>
        <dbReference type="Rhea" id="RHEA:47004"/>
        <dbReference type="Rhea" id="RHEA-COMP:11060"/>
        <dbReference type="Rhea" id="RHEA-COMP:11605"/>
        <dbReference type="ChEBI" id="CHEBI:15377"/>
        <dbReference type="ChEBI" id="CHEBI:30013"/>
        <dbReference type="ChEBI" id="CHEBI:43474"/>
        <dbReference type="ChEBI" id="CHEBI:61977"/>
        <dbReference type="EC" id="3.1.3.16"/>
    </reaction>
</comment>
<dbReference type="InParanoid" id="A7SPK6"/>
<comment type="catalytic activity">
    <reaction evidence="8">
        <text>O-phospho-L-seryl-[protein] + H2O = L-seryl-[protein] + phosphate</text>
        <dbReference type="Rhea" id="RHEA:20629"/>
        <dbReference type="Rhea" id="RHEA-COMP:9863"/>
        <dbReference type="Rhea" id="RHEA-COMP:11604"/>
        <dbReference type="ChEBI" id="CHEBI:15377"/>
        <dbReference type="ChEBI" id="CHEBI:29999"/>
        <dbReference type="ChEBI" id="CHEBI:43474"/>
        <dbReference type="ChEBI" id="CHEBI:83421"/>
        <dbReference type="EC" id="3.1.3.16"/>
    </reaction>
</comment>
<dbReference type="GO" id="GO:0005737">
    <property type="term" value="C:cytoplasm"/>
    <property type="evidence" value="ECO:0007669"/>
    <property type="project" value="UniProtKB-SubCell"/>
</dbReference>
<evidence type="ECO:0000256" key="2">
    <source>
        <dbReference type="ARBA" id="ARBA00004496"/>
    </source>
</evidence>
<dbReference type="FunCoup" id="A7SPK6">
    <property type="interactions" value="608"/>
</dbReference>
<evidence type="ECO:0000256" key="10">
    <source>
        <dbReference type="ARBA" id="ARBA00051722"/>
    </source>
</evidence>
<evidence type="ECO:0000256" key="7">
    <source>
        <dbReference type="ARBA" id="ARBA00023242"/>
    </source>
</evidence>
<keyword evidence="5" id="KW-0378">Hydrolase</keyword>
<feature type="domain" description="Tyrosine-protein phosphatase" evidence="12">
    <location>
        <begin position="1"/>
        <end position="144"/>
    </location>
</feature>
<evidence type="ECO:0000256" key="4">
    <source>
        <dbReference type="ARBA" id="ARBA00022490"/>
    </source>
</evidence>
<dbReference type="GO" id="GO:0004722">
    <property type="term" value="F:protein serine/threonine phosphatase activity"/>
    <property type="evidence" value="ECO:0007669"/>
    <property type="project" value="UniProtKB-EC"/>
</dbReference>
<gene>
    <name evidence="14" type="ORF">NEMVEDRAFT_v1g126132</name>
</gene>
<organism evidence="14 15">
    <name type="scientific">Nematostella vectensis</name>
    <name type="common">Starlet sea anemone</name>
    <dbReference type="NCBI Taxonomy" id="45351"/>
    <lineage>
        <taxon>Eukaryota</taxon>
        <taxon>Metazoa</taxon>
        <taxon>Cnidaria</taxon>
        <taxon>Anthozoa</taxon>
        <taxon>Hexacorallia</taxon>
        <taxon>Actiniaria</taxon>
        <taxon>Edwardsiidae</taxon>
        <taxon>Nematostella</taxon>
    </lineage>
</organism>
<sequence length="293" mass="33056">MRLVKPGLYAGTREDAMNYCQLKEAAINRVLTIDSQSLPDLQDDRQKKSLFVYCLDEPNADLLSHLDECIRFIEDGIKHEEPVLVHCLAGVSRSIAVILAYIMKSDQVSLDDAVNKMSEIYSSEISPNQGFLDQLKIYEEMGCKVNTSSALFKQYRLQLLASQIQGTIFTSCALFILEFKSPMERSQNIYKCKKCRVTLFNSGSTVEHETGSMPFNWQKKDQTHLNTSMPLCTSLFIEPVEWMLSGLQGTVAGKICCPKCSARLGSFNWAGMQCSCAAWITPAFQFHKNRIDE</sequence>
<dbReference type="InterPro" id="IPR000387">
    <property type="entry name" value="Tyr_Pase_dom"/>
</dbReference>
<reference evidence="14 15" key="1">
    <citation type="journal article" date="2007" name="Science">
        <title>Sea anemone genome reveals ancestral eumetazoan gene repertoire and genomic organization.</title>
        <authorList>
            <person name="Putnam N.H."/>
            <person name="Srivastava M."/>
            <person name="Hellsten U."/>
            <person name="Dirks B."/>
            <person name="Chapman J."/>
            <person name="Salamov A."/>
            <person name="Terry A."/>
            <person name="Shapiro H."/>
            <person name="Lindquist E."/>
            <person name="Kapitonov V.V."/>
            <person name="Jurka J."/>
            <person name="Genikhovich G."/>
            <person name="Grigoriev I.V."/>
            <person name="Lucas S.M."/>
            <person name="Steele R.E."/>
            <person name="Finnerty J.R."/>
            <person name="Technau U."/>
            <person name="Martindale M.Q."/>
            <person name="Rokhsar D.S."/>
        </authorList>
    </citation>
    <scope>NUCLEOTIDE SEQUENCE [LARGE SCALE GENOMIC DNA]</scope>
    <source>
        <strain evidence="15">CH2 X CH6</strain>
    </source>
</reference>
<dbReference type="EMBL" id="DS469734">
    <property type="protein sequence ID" value="EDO34381.1"/>
    <property type="molecule type" value="Genomic_DNA"/>
</dbReference>
<feature type="domain" description="Tyrosine specific protein phosphatases" evidence="13">
    <location>
        <begin position="60"/>
        <end position="132"/>
    </location>
</feature>
<dbReference type="STRING" id="45351.A7SPK6"/>
<dbReference type="InterPro" id="IPR016278">
    <property type="entry name" value="DUSP12"/>
</dbReference>
<dbReference type="PANTHER" id="PTHR45848">
    <property type="entry name" value="DUAL SPECIFICITY PROTEIN PHOSPHATASE 12 FAMILY MEMBER"/>
    <property type="match status" value="1"/>
</dbReference>
<accession>A7SPK6</accession>
<protein>
    <submittedName>
        <fullName evidence="14">Uncharacterized protein</fullName>
    </submittedName>
</protein>
<dbReference type="OMA" id="FAWQGMQ"/>
<dbReference type="SUPFAM" id="SSF52799">
    <property type="entry name" value="(Phosphotyrosine protein) phosphatases II"/>
    <property type="match status" value="1"/>
</dbReference>
<dbReference type="GO" id="GO:0005634">
    <property type="term" value="C:nucleus"/>
    <property type="evidence" value="ECO:0000318"/>
    <property type="project" value="GO_Central"/>
</dbReference>
<evidence type="ECO:0000259" key="12">
    <source>
        <dbReference type="PROSITE" id="PS50054"/>
    </source>
</evidence>
<dbReference type="AlphaFoldDB" id="A7SPK6"/>
<evidence type="ECO:0000313" key="14">
    <source>
        <dbReference type="EMBL" id="EDO34381.1"/>
    </source>
</evidence>
<comment type="subcellular location">
    <subcellularLocation>
        <location evidence="2">Cytoplasm</location>
    </subcellularLocation>
    <subcellularLocation>
        <location evidence="1">Nucleus</location>
    </subcellularLocation>
</comment>
<dbReference type="Gene3D" id="3.90.190.10">
    <property type="entry name" value="Protein tyrosine phosphatase superfamily"/>
    <property type="match status" value="1"/>
</dbReference>
<evidence type="ECO:0000256" key="6">
    <source>
        <dbReference type="ARBA" id="ARBA00022912"/>
    </source>
</evidence>
<keyword evidence="7" id="KW-0539">Nucleus</keyword>
<name>A7SPK6_NEMVE</name>
<dbReference type="GO" id="GO:0008138">
    <property type="term" value="F:protein tyrosine/serine/threonine phosphatase activity"/>
    <property type="evidence" value="ECO:0000318"/>
    <property type="project" value="GO_Central"/>
</dbReference>
<dbReference type="InterPro" id="IPR020422">
    <property type="entry name" value="TYR_PHOSPHATASE_DUAL_dom"/>
</dbReference>
<evidence type="ECO:0000259" key="13">
    <source>
        <dbReference type="PROSITE" id="PS50056"/>
    </source>
</evidence>
<dbReference type="PIRSF" id="PIRSF000941">
    <property type="entry name" value="DUSP12"/>
    <property type="match status" value="1"/>
</dbReference>
<proteinExistence type="inferred from homology"/>
<dbReference type="PANTHER" id="PTHR45848:SF4">
    <property type="entry name" value="DUAL SPECIFICITY PROTEIN PHOSPHATASE 12"/>
    <property type="match status" value="1"/>
</dbReference>
<keyword evidence="15" id="KW-1185">Reference proteome</keyword>
<dbReference type="PROSITE" id="PS50054">
    <property type="entry name" value="TYR_PHOSPHATASE_DUAL"/>
    <property type="match status" value="1"/>
</dbReference>
<evidence type="ECO:0000256" key="8">
    <source>
        <dbReference type="ARBA" id="ARBA00047761"/>
    </source>
</evidence>
<dbReference type="HOGENOM" id="CLU_023312_1_0_1"/>
<dbReference type="InterPro" id="IPR000340">
    <property type="entry name" value="Dual-sp_phosphatase_cat-dom"/>
</dbReference>
<dbReference type="InterPro" id="IPR029021">
    <property type="entry name" value="Prot-tyrosine_phosphatase-like"/>
</dbReference>
<keyword evidence="4" id="KW-0963">Cytoplasm</keyword>
<dbReference type="Proteomes" id="UP000001593">
    <property type="component" value="Unassembled WGS sequence"/>
</dbReference>
<feature type="non-terminal residue" evidence="14">
    <location>
        <position position="1"/>
    </location>
</feature>